<organism evidence="1 2">
    <name type="scientific">Mycena albidolilacea</name>
    <dbReference type="NCBI Taxonomy" id="1033008"/>
    <lineage>
        <taxon>Eukaryota</taxon>
        <taxon>Fungi</taxon>
        <taxon>Dikarya</taxon>
        <taxon>Basidiomycota</taxon>
        <taxon>Agaricomycotina</taxon>
        <taxon>Agaricomycetes</taxon>
        <taxon>Agaricomycetidae</taxon>
        <taxon>Agaricales</taxon>
        <taxon>Marasmiineae</taxon>
        <taxon>Mycenaceae</taxon>
        <taxon>Mycena</taxon>
    </lineage>
</organism>
<keyword evidence="2" id="KW-1185">Reference proteome</keyword>
<accession>A0AAD7A7B3</accession>
<sequence>MATGTGGNPRHDSDCADSQFARIAAMGLVENPEIFVKTPGAHLNVLSRKNLSIQPIYRRVEVEAKHEKEFDGSSLKCSLVLRCPQVLRGSLLDFREIDVWVDSIVKVIVNAVYMNRKLKILFGTAQLYRAIRPAALHAALNFAASKELELKYSFTILAWSTPLAAIVQPGLDPTLTCSHNVLFLTRHHCLPLMAVWHVLIAGLLMRGYHARIGHSTSSLVGDLDLWLQHFAKLMTL</sequence>
<reference evidence="1" key="1">
    <citation type="submission" date="2023-03" db="EMBL/GenBank/DDBJ databases">
        <title>Massive genome expansion in bonnet fungi (Mycena s.s.) driven by repeated elements and novel gene families across ecological guilds.</title>
        <authorList>
            <consortium name="Lawrence Berkeley National Laboratory"/>
            <person name="Harder C.B."/>
            <person name="Miyauchi S."/>
            <person name="Viragh M."/>
            <person name="Kuo A."/>
            <person name="Thoen E."/>
            <person name="Andreopoulos B."/>
            <person name="Lu D."/>
            <person name="Skrede I."/>
            <person name="Drula E."/>
            <person name="Henrissat B."/>
            <person name="Morin E."/>
            <person name="Kohler A."/>
            <person name="Barry K."/>
            <person name="LaButti K."/>
            <person name="Morin E."/>
            <person name="Salamov A."/>
            <person name="Lipzen A."/>
            <person name="Mereny Z."/>
            <person name="Hegedus B."/>
            <person name="Baldrian P."/>
            <person name="Stursova M."/>
            <person name="Weitz H."/>
            <person name="Taylor A."/>
            <person name="Grigoriev I.V."/>
            <person name="Nagy L.G."/>
            <person name="Martin F."/>
            <person name="Kauserud H."/>
        </authorList>
    </citation>
    <scope>NUCLEOTIDE SEQUENCE</scope>
    <source>
        <strain evidence="1">CBHHK002</strain>
    </source>
</reference>
<comment type="caution">
    <text evidence="1">The sequence shown here is derived from an EMBL/GenBank/DDBJ whole genome shotgun (WGS) entry which is preliminary data.</text>
</comment>
<gene>
    <name evidence="1" type="ORF">DFH08DRAFT_805988</name>
</gene>
<proteinExistence type="predicted"/>
<dbReference type="EMBL" id="JARIHO010000013">
    <property type="protein sequence ID" value="KAJ7351252.1"/>
    <property type="molecule type" value="Genomic_DNA"/>
</dbReference>
<dbReference type="Proteomes" id="UP001218218">
    <property type="component" value="Unassembled WGS sequence"/>
</dbReference>
<evidence type="ECO:0000313" key="1">
    <source>
        <dbReference type="EMBL" id="KAJ7351252.1"/>
    </source>
</evidence>
<evidence type="ECO:0000313" key="2">
    <source>
        <dbReference type="Proteomes" id="UP001218218"/>
    </source>
</evidence>
<name>A0AAD7A7B3_9AGAR</name>
<dbReference type="AlphaFoldDB" id="A0AAD7A7B3"/>
<protein>
    <submittedName>
        <fullName evidence="1">Uncharacterized protein</fullName>
    </submittedName>
</protein>